<dbReference type="NCBIfam" id="NF007297">
    <property type="entry name" value="PRK09775.1"/>
    <property type="match status" value="1"/>
</dbReference>
<accession>A0ABQ0MLL4</accession>
<keyword evidence="2" id="KW-0808">Transferase</keyword>
<dbReference type="Pfam" id="PF07804">
    <property type="entry name" value="HipA_C"/>
    <property type="match status" value="1"/>
</dbReference>
<keyword evidence="3" id="KW-0418">Kinase</keyword>
<keyword evidence="6" id="KW-1185">Reference proteome</keyword>
<dbReference type="RefSeq" id="WP_085814168.1">
    <property type="nucleotide sequence ID" value="NZ_BDQG01000001.1"/>
</dbReference>
<evidence type="ECO:0000256" key="1">
    <source>
        <dbReference type="ARBA" id="ARBA00010164"/>
    </source>
</evidence>
<evidence type="ECO:0000313" key="6">
    <source>
        <dbReference type="Proteomes" id="UP000194153"/>
    </source>
</evidence>
<dbReference type="Gene3D" id="1.10.1070.20">
    <property type="match status" value="1"/>
</dbReference>
<comment type="caution">
    <text evidence="5">The sequence shown here is derived from an EMBL/GenBank/DDBJ whole genome shotgun (WGS) entry which is preliminary data.</text>
</comment>
<evidence type="ECO:0000313" key="5">
    <source>
        <dbReference type="EMBL" id="GAW67973.1"/>
    </source>
</evidence>
<proteinExistence type="inferred from homology"/>
<dbReference type="InterPro" id="IPR052028">
    <property type="entry name" value="HipA_Ser/Thr_kinase"/>
</dbReference>
<dbReference type="InterPro" id="IPR012893">
    <property type="entry name" value="HipA-like_C"/>
</dbReference>
<dbReference type="Proteomes" id="UP000194153">
    <property type="component" value="Unassembled WGS sequence"/>
</dbReference>
<dbReference type="PANTHER" id="PTHR37419">
    <property type="entry name" value="SERINE/THREONINE-PROTEIN KINASE TOXIN HIPA"/>
    <property type="match status" value="1"/>
</dbReference>
<name>A0ABQ0MLL4_9BACT</name>
<gene>
    <name evidence="5" type="ORF">GPEL0_01r4086</name>
</gene>
<organism evidence="5 6">
    <name type="scientific">Geoanaerobacter pelophilus</name>
    <dbReference type="NCBI Taxonomy" id="60036"/>
    <lineage>
        <taxon>Bacteria</taxon>
        <taxon>Pseudomonadati</taxon>
        <taxon>Thermodesulfobacteriota</taxon>
        <taxon>Desulfuromonadia</taxon>
        <taxon>Geobacterales</taxon>
        <taxon>Geobacteraceae</taxon>
        <taxon>Geoanaerobacter</taxon>
    </lineage>
</organism>
<dbReference type="EMBL" id="BDQG01000001">
    <property type="protein sequence ID" value="GAW67973.1"/>
    <property type="molecule type" value="Genomic_DNA"/>
</dbReference>
<sequence length="452" mass="50683">MSRTRSDHTDRLLLYLSSGVFSSEEIQKRLELSQPTVSRLIASLGSRVVSIGQARSRRYTTRRDLRGLGGEFPVYRIDTEGNARRFGVLDAIARDQYLWRPEGAPPEQFKSLPWFLSDLRPEGFVGRSFVRRLHEELALPPRGNDWHDDHVLVALARRGEDCMGDLVIGEESLERYFRSVREPQAPLGPDELPAAYPRMAHLAMEGQPPGSSAGGEHPKFTAIIERDGTARHVLVKFSPPLDSLEGRRWADLLVCEHLALEVVSEAGITAARTALLEAENRVFLEVERFDRTGRFGRLPMVSLRAVDNEFYGHQDNWVQAARRMEEQGQLPREDAASLRWLSVFGDLIANTDQHFGNVSLVPADKGTFRLAPVYDMLPMLYRPLDGVLLTRTFSPPAFAPGAPEAYASALAQALNFWERAGEDGRISVEFRSICRSNLEKLKALASGPRLVV</sequence>
<evidence type="ECO:0000259" key="4">
    <source>
        <dbReference type="Pfam" id="PF07804"/>
    </source>
</evidence>
<protein>
    <submittedName>
        <fullName evidence="5">Transcriptional regulator</fullName>
    </submittedName>
</protein>
<evidence type="ECO:0000256" key="2">
    <source>
        <dbReference type="ARBA" id="ARBA00022679"/>
    </source>
</evidence>
<evidence type="ECO:0000256" key="3">
    <source>
        <dbReference type="ARBA" id="ARBA00022777"/>
    </source>
</evidence>
<reference evidence="6" key="1">
    <citation type="submission" date="2017-05" db="EMBL/GenBank/DDBJ databases">
        <title>Draft genome sequence of Geobacter pelophilus, a iron(III)-reducing bacteria.</title>
        <authorList>
            <person name="Aoyagi T."/>
            <person name="Koike H."/>
            <person name="Morita T."/>
            <person name="Sato Y."/>
            <person name="Habe H."/>
            <person name="Hori T."/>
        </authorList>
    </citation>
    <scope>NUCLEOTIDE SEQUENCE [LARGE SCALE GENOMIC DNA]</scope>
    <source>
        <strain evidence="6">Drf2</strain>
    </source>
</reference>
<feature type="domain" description="HipA-like C-terminal" evidence="4">
    <location>
        <begin position="211"/>
        <end position="381"/>
    </location>
</feature>
<dbReference type="PANTHER" id="PTHR37419:SF8">
    <property type="entry name" value="TOXIN YJJJ"/>
    <property type="match status" value="1"/>
</dbReference>
<comment type="similarity">
    <text evidence="1">Belongs to the HipA Ser/Thr kinase family.</text>
</comment>